<reference evidence="2" key="1">
    <citation type="journal article" date="2020" name="mSystems">
        <title>Genome- and Community-Level Interaction Insights into Carbon Utilization and Element Cycling Functions of Hydrothermarchaeota in Hydrothermal Sediment.</title>
        <authorList>
            <person name="Zhou Z."/>
            <person name="Liu Y."/>
            <person name="Xu W."/>
            <person name="Pan J."/>
            <person name="Luo Z.H."/>
            <person name="Li M."/>
        </authorList>
    </citation>
    <scope>NUCLEOTIDE SEQUENCE [LARGE SCALE GENOMIC DNA]</scope>
    <source>
        <strain evidence="2">SpSt-87</strain>
    </source>
</reference>
<feature type="transmembrane region" description="Helical" evidence="1">
    <location>
        <begin position="78"/>
        <end position="105"/>
    </location>
</feature>
<dbReference type="AlphaFoldDB" id="A0A7C3M9W4"/>
<keyword evidence="1" id="KW-1133">Transmembrane helix</keyword>
<feature type="transmembrane region" description="Helical" evidence="1">
    <location>
        <begin position="24"/>
        <end position="46"/>
    </location>
</feature>
<organism evidence="2">
    <name type="scientific">Archaeoglobus fulgidus</name>
    <dbReference type="NCBI Taxonomy" id="2234"/>
    <lineage>
        <taxon>Archaea</taxon>
        <taxon>Methanobacteriati</taxon>
        <taxon>Methanobacteriota</taxon>
        <taxon>Archaeoglobi</taxon>
        <taxon>Archaeoglobales</taxon>
        <taxon>Archaeoglobaceae</taxon>
        <taxon>Archaeoglobus</taxon>
    </lineage>
</organism>
<gene>
    <name evidence="2" type="ORF">ENW66_01565</name>
</gene>
<evidence type="ECO:0000313" key="2">
    <source>
        <dbReference type="EMBL" id="HFW31631.1"/>
    </source>
</evidence>
<dbReference type="PANTHER" id="PTHR36007:SF2">
    <property type="entry name" value="TRANSPORT PROTEIN-RELATED"/>
    <property type="match status" value="1"/>
</dbReference>
<evidence type="ECO:0000256" key="1">
    <source>
        <dbReference type="SAM" id="Phobius"/>
    </source>
</evidence>
<dbReference type="InterPro" id="IPR009577">
    <property type="entry name" value="Sm_multidrug_ex"/>
</dbReference>
<dbReference type="EMBL" id="DTLB01000007">
    <property type="protein sequence ID" value="HFW31631.1"/>
    <property type="molecule type" value="Genomic_DNA"/>
</dbReference>
<name>A0A7C3M9W4_ARCFL</name>
<comment type="caution">
    <text evidence="2">The sequence shown here is derived from an EMBL/GenBank/DDBJ whole genome shotgun (WGS) entry which is preliminary data.</text>
</comment>
<sequence>MPFSELRGAIPLALYLGFTPAESYIISVIGNILPVPFLLLFLEYLVRIATRIDFIARIYGKIVDRVEKRKKIVENYGYFGLTLFVAIPLPVTGAWTGTLLAFLLQLNRLKAFLFISAGVCVAGFVVLMASIGIIRLL</sequence>
<proteinExistence type="predicted"/>
<dbReference type="Pfam" id="PF06695">
    <property type="entry name" value="Sm_multidrug_ex"/>
    <property type="match status" value="1"/>
</dbReference>
<accession>A0A7C3M9W4</accession>
<feature type="transmembrane region" description="Helical" evidence="1">
    <location>
        <begin position="111"/>
        <end position="134"/>
    </location>
</feature>
<keyword evidence="1" id="KW-0472">Membrane</keyword>
<dbReference type="PANTHER" id="PTHR36007">
    <property type="entry name" value="TRANSPORT PROTEIN-RELATED"/>
    <property type="match status" value="1"/>
</dbReference>
<protein>
    <submittedName>
        <fullName evidence="2">Ligand-binding protein SH3</fullName>
    </submittedName>
</protein>
<keyword evidence="1" id="KW-0812">Transmembrane</keyword>